<dbReference type="AlphaFoldDB" id="A0A261VWQ8"/>
<sequence>MLIGAVAQAQTQNRLTGPAPVSAPAAAPVSAPAPAPATAAPVVRQVDVTPAAAPPPAAPAQTAFVEENPGDVTRALMEAQADGRRAGPGLRLQGPVATAAWRRYLNSFDQPLPQWFDANATNGKGGSGGGSGAGR</sequence>
<dbReference type="Proteomes" id="UP000216429">
    <property type="component" value="Unassembled WGS sequence"/>
</dbReference>
<evidence type="ECO:0000313" key="2">
    <source>
        <dbReference type="EMBL" id="OZI78030.1"/>
    </source>
</evidence>
<protein>
    <recommendedName>
        <fullName evidence="4">TapA domain-containing protein</fullName>
    </recommendedName>
</protein>
<organism evidence="2 3">
    <name type="scientific">Bordetella genomosp. 12</name>
    <dbReference type="NCBI Taxonomy" id="463035"/>
    <lineage>
        <taxon>Bacteria</taxon>
        <taxon>Pseudomonadati</taxon>
        <taxon>Pseudomonadota</taxon>
        <taxon>Betaproteobacteria</taxon>
        <taxon>Burkholderiales</taxon>
        <taxon>Alcaligenaceae</taxon>
        <taxon>Bordetella</taxon>
    </lineage>
</organism>
<keyword evidence="3" id="KW-1185">Reference proteome</keyword>
<accession>A0A261VWQ8</accession>
<feature type="compositionally biased region" description="Gly residues" evidence="1">
    <location>
        <begin position="123"/>
        <end position="135"/>
    </location>
</feature>
<dbReference type="InterPro" id="IPR022053">
    <property type="entry name" value="DUF3613"/>
</dbReference>
<comment type="caution">
    <text evidence="2">The sequence shown here is derived from an EMBL/GenBank/DDBJ whole genome shotgun (WGS) entry which is preliminary data.</text>
</comment>
<evidence type="ECO:0000256" key="1">
    <source>
        <dbReference type="SAM" id="MobiDB-lite"/>
    </source>
</evidence>
<gene>
    <name evidence="2" type="ORF">CAL22_05290</name>
</gene>
<feature type="compositionally biased region" description="Low complexity" evidence="1">
    <location>
        <begin position="18"/>
        <end position="40"/>
    </location>
</feature>
<evidence type="ECO:0008006" key="4">
    <source>
        <dbReference type="Google" id="ProtNLM"/>
    </source>
</evidence>
<dbReference type="EMBL" id="NEVU01000001">
    <property type="protein sequence ID" value="OZI78030.1"/>
    <property type="molecule type" value="Genomic_DNA"/>
</dbReference>
<dbReference type="Pfam" id="PF12266">
    <property type="entry name" value="DUF3613"/>
    <property type="match status" value="1"/>
</dbReference>
<feature type="region of interest" description="Disordered" evidence="1">
    <location>
        <begin position="1"/>
        <end position="40"/>
    </location>
</feature>
<dbReference type="OrthoDB" id="8797260at2"/>
<proteinExistence type="predicted"/>
<reference evidence="3" key="1">
    <citation type="submission" date="2017-05" db="EMBL/GenBank/DDBJ databases">
        <title>Complete and WGS of Bordetella genogroups.</title>
        <authorList>
            <person name="Spilker T."/>
            <person name="Lipuma J."/>
        </authorList>
    </citation>
    <scope>NUCLEOTIDE SEQUENCE [LARGE SCALE GENOMIC DNA]</scope>
    <source>
        <strain evidence="3">AU6712</strain>
    </source>
</reference>
<evidence type="ECO:0000313" key="3">
    <source>
        <dbReference type="Proteomes" id="UP000216429"/>
    </source>
</evidence>
<name>A0A261VWQ8_9BORD</name>
<feature type="region of interest" description="Disordered" evidence="1">
    <location>
        <begin position="116"/>
        <end position="135"/>
    </location>
</feature>